<dbReference type="PROSITE" id="PS50928">
    <property type="entry name" value="ABC_TM1"/>
    <property type="match status" value="1"/>
</dbReference>
<keyword evidence="4 7" id="KW-0812">Transmembrane</keyword>
<evidence type="ECO:0000313" key="10">
    <source>
        <dbReference type="EMBL" id="GAA2118050.1"/>
    </source>
</evidence>
<dbReference type="PANTHER" id="PTHR30151:SF0">
    <property type="entry name" value="ABC TRANSPORTER PERMEASE PROTEIN MJ0413-RELATED"/>
    <property type="match status" value="1"/>
</dbReference>
<protein>
    <submittedName>
        <fullName evidence="10">ABC transporter permease</fullName>
    </submittedName>
</protein>
<feature type="transmembrane region" description="Helical" evidence="7">
    <location>
        <begin position="110"/>
        <end position="130"/>
    </location>
</feature>
<dbReference type="RefSeq" id="WP_344260024.1">
    <property type="nucleotide sequence ID" value="NZ_BAAAMR010000001.1"/>
</dbReference>
<evidence type="ECO:0000256" key="2">
    <source>
        <dbReference type="ARBA" id="ARBA00022448"/>
    </source>
</evidence>
<comment type="subcellular location">
    <subcellularLocation>
        <location evidence="1 7">Cell membrane</location>
        <topology evidence="1 7">Multi-pass membrane protein</topology>
    </subcellularLocation>
</comment>
<dbReference type="InterPro" id="IPR000515">
    <property type="entry name" value="MetI-like"/>
</dbReference>
<proteinExistence type="inferred from homology"/>
<feature type="transmembrane region" description="Helical" evidence="7">
    <location>
        <begin position="142"/>
        <end position="162"/>
    </location>
</feature>
<evidence type="ECO:0000256" key="1">
    <source>
        <dbReference type="ARBA" id="ARBA00004651"/>
    </source>
</evidence>
<feature type="compositionally biased region" description="Basic and acidic residues" evidence="8">
    <location>
        <begin position="10"/>
        <end position="31"/>
    </location>
</feature>
<evidence type="ECO:0000256" key="8">
    <source>
        <dbReference type="SAM" id="MobiDB-lite"/>
    </source>
</evidence>
<dbReference type="Gene3D" id="1.10.3720.10">
    <property type="entry name" value="MetI-like"/>
    <property type="match status" value="1"/>
</dbReference>
<feature type="region of interest" description="Disordered" evidence="8">
    <location>
        <begin position="1"/>
        <end position="35"/>
    </location>
</feature>
<evidence type="ECO:0000256" key="5">
    <source>
        <dbReference type="ARBA" id="ARBA00022989"/>
    </source>
</evidence>
<organism evidence="10 11">
    <name type="scientific">Actinomadura napierensis</name>
    <dbReference type="NCBI Taxonomy" id="267854"/>
    <lineage>
        <taxon>Bacteria</taxon>
        <taxon>Bacillati</taxon>
        <taxon>Actinomycetota</taxon>
        <taxon>Actinomycetes</taxon>
        <taxon>Streptosporangiales</taxon>
        <taxon>Thermomonosporaceae</taxon>
        <taxon>Actinomadura</taxon>
    </lineage>
</organism>
<reference evidence="11" key="1">
    <citation type="journal article" date="2019" name="Int. J. Syst. Evol. Microbiol.">
        <title>The Global Catalogue of Microorganisms (GCM) 10K type strain sequencing project: providing services to taxonomists for standard genome sequencing and annotation.</title>
        <authorList>
            <consortium name="The Broad Institute Genomics Platform"/>
            <consortium name="The Broad Institute Genome Sequencing Center for Infectious Disease"/>
            <person name="Wu L."/>
            <person name="Ma J."/>
        </authorList>
    </citation>
    <scope>NUCLEOTIDE SEQUENCE [LARGE SCALE GENOMIC DNA]</scope>
    <source>
        <strain evidence="11">JCM 13850</strain>
    </source>
</reference>
<evidence type="ECO:0000256" key="6">
    <source>
        <dbReference type="ARBA" id="ARBA00023136"/>
    </source>
</evidence>
<keyword evidence="11" id="KW-1185">Reference proteome</keyword>
<feature type="domain" description="ABC transmembrane type-1" evidence="9">
    <location>
        <begin position="102"/>
        <end position="284"/>
    </location>
</feature>
<dbReference type="SUPFAM" id="SSF161098">
    <property type="entry name" value="MetI-like"/>
    <property type="match status" value="1"/>
</dbReference>
<dbReference type="Pfam" id="PF00528">
    <property type="entry name" value="BPD_transp_1"/>
    <property type="match status" value="1"/>
</dbReference>
<feature type="transmembrane region" description="Helical" evidence="7">
    <location>
        <begin position="40"/>
        <end position="61"/>
    </location>
</feature>
<keyword evidence="6 7" id="KW-0472">Membrane</keyword>
<feature type="transmembrane region" description="Helical" evidence="7">
    <location>
        <begin position="168"/>
        <end position="188"/>
    </location>
</feature>
<keyword evidence="2 7" id="KW-0813">Transport</keyword>
<evidence type="ECO:0000313" key="11">
    <source>
        <dbReference type="Proteomes" id="UP001501020"/>
    </source>
</evidence>
<name>A0ABP5JK49_9ACTN</name>
<dbReference type="EMBL" id="BAAAMR010000001">
    <property type="protein sequence ID" value="GAA2118050.1"/>
    <property type="molecule type" value="Genomic_DNA"/>
</dbReference>
<keyword evidence="5 7" id="KW-1133">Transmembrane helix</keyword>
<gene>
    <name evidence="10" type="ORF">GCM10009727_00750</name>
</gene>
<dbReference type="InterPro" id="IPR035906">
    <property type="entry name" value="MetI-like_sf"/>
</dbReference>
<sequence>MTGRTGASLEARDPTDPADHLAGDRPSDRGAARPKRRARVLLTGLARTAPIIAVVAGWELAARGADDPYFPPPAQIATRLRQLWFSGPSDRVWLTQQAIENVPPSLARLLGAWLLAAAGGIAAGVLLGRLRLLADLLEPAIHFARAVPPPAVLPVWLALLHIGSPMQVATIVFGVIWPVLLAAIDGARAVQPAQEDIARVFHLSGPQRLIYLILPAALPKIFAGLRLSLSLSLILMVVSELMGGATNGIGFSLLLEPQRTYDIPAMWVGIVVLGVLGFAFNAALLAVERRVLARHGRAHQKI</sequence>
<dbReference type="Proteomes" id="UP001501020">
    <property type="component" value="Unassembled WGS sequence"/>
</dbReference>
<evidence type="ECO:0000256" key="3">
    <source>
        <dbReference type="ARBA" id="ARBA00022475"/>
    </source>
</evidence>
<comment type="caution">
    <text evidence="10">The sequence shown here is derived from an EMBL/GenBank/DDBJ whole genome shotgun (WGS) entry which is preliminary data.</text>
</comment>
<evidence type="ECO:0000256" key="4">
    <source>
        <dbReference type="ARBA" id="ARBA00022692"/>
    </source>
</evidence>
<evidence type="ECO:0000256" key="7">
    <source>
        <dbReference type="RuleBase" id="RU363032"/>
    </source>
</evidence>
<comment type="similarity">
    <text evidence="7">Belongs to the binding-protein-dependent transport system permease family.</text>
</comment>
<feature type="transmembrane region" description="Helical" evidence="7">
    <location>
        <begin position="265"/>
        <end position="287"/>
    </location>
</feature>
<keyword evidence="3" id="KW-1003">Cell membrane</keyword>
<evidence type="ECO:0000259" key="9">
    <source>
        <dbReference type="PROSITE" id="PS50928"/>
    </source>
</evidence>
<dbReference type="PANTHER" id="PTHR30151">
    <property type="entry name" value="ALKANE SULFONATE ABC TRANSPORTER-RELATED, MEMBRANE SUBUNIT"/>
    <property type="match status" value="1"/>
</dbReference>
<accession>A0ABP5JK49</accession>